<feature type="signal peptide" evidence="4">
    <location>
        <begin position="1"/>
        <end position="23"/>
    </location>
</feature>
<keyword evidence="5" id="KW-0762">Sugar transport</keyword>
<dbReference type="RefSeq" id="WP_072840515.1">
    <property type="nucleotide sequence ID" value="NZ_FQVF01000014.1"/>
</dbReference>
<keyword evidence="6" id="KW-1185">Reference proteome</keyword>
<dbReference type="GO" id="GO:0042956">
    <property type="term" value="P:maltodextrin transmembrane transport"/>
    <property type="evidence" value="ECO:0007669"/>
    <property type="project" value="TreeGrafter"/>
</dbReference>
<accession>A0A1M5G3Z4</accession>
<keyword evidence="2" id="KW-0813">Transport</keyword>
<dbReference type="EMBL" id="FQVF01000014">
    <property type="protein sequence ID" value="SHF98443.1"/>
    <property type="molecule type" value="Genomic_DNA"/>
</dbReference>
<dbReference type="AlphaFoldDB" id="A0A1M5G3Z4"/>
<sequence length="423" mass="46956">MKKIKIPLLTGLLALTASDFLQAKQVTAWVIDGESERQYFVQMEKDFNEKFAGQDVSLKIQPIPSYDDAIRAAWMSNDLPDVVMVDGPNMANYIWSGMLQPIGNMLDKEVLEQILPGVRAQGTYSPDNKIYMLSQGDSSVLLWGNKKYLDKAGIVAPQTIEDAWDYDQFTEVLKKLSKVDGVKWPLDFKLGNGGEWNTYGYYPFIKSAGGDIINQKTWKADGTINSKETKSAINKMKSWIDSGYIVPATAGDNRFFGDKTAALSWVGNWMWRSHSQALGDDLVLIPAPRFGEHSYAPNGGWGWAVPSSSNNTKDITTFLNFVLSADQVAKWSTATGYIPARRDSIKMTPMFAEGGKAEMLALQAQEIAVVRPVHPAYPVITSEFGKALKNIFEGADIDTALNRAAMAIDDDIEDNMNYPPFDK</sequence>
<evidence type="ECO:0000256" key="2">
    <source>
        <dbReference type="ARBA" id="ARBA00022448"/>
    </source>
</evidence>
<dbReference type="PANTHER" id="PTHR30061:SF50">
    <property type="entry name" value="MALTOSE_MALTODEXTRIN-BINDING PERIPLASMIC PROTEIN"/>
    <property type="match status" value="1"/>
</dbReference>
<dbReference type="CDD" id="cd13585">
    <property type="entry name" value="PBP2_TMBP_like"/>
    <property type="match status" value="1"/>
</dbReference>
<keyword evidence="3 4" id="KW-0732">Signal</keyword>
<dbReference type="PANTHER" id="PTHR30061">
    <property type="entry name" value="MALTOSE-BINDING PERIPLASMIC PROTEIN"/>
    <property type="match status" value="1"/>
</dbReference>
<dbReference type="Gene3D" id="3.40.190.10">
    <property type="entry name" value="Periplasmic binding protein-like II"/>
    <property type="match status" value="1"/>
</dbReference>
<evidence type="ECO:0000313" key="6">
    <source>
        <dbReference type="Proteomes" id="UP000184517"/>
    </source>
</evidence>
<dbReference type="OrthoDB" id="9762335at2"/>
<dbReference type="Proteomes" id="UP000184517">
    <property type="component" value="Unassembled WGS sequence"/>
</dbReference>
<dbReference type="InterPro" id="IPR006059">
    <property type="entry name" value="SBP"/>
</dbReference>
<feature type="chain" id="PRO_5013064623" evidence="4">
    <location>
        <begin position="24"/>
        <end position="423"/>
    </location>
</feature>
<dbReference type="STRING" id="1122206.SAMN02745753_03016"/>
<evidence type="ECO:0000256" key="1">
    <source>
        <dbReference type="ARBA" id="ARBA00008520"/>
    </source>
</evidence>
<comment type="similarity">
    <text evidence="1">Belongs to the bacterial solute-binding protein 1 family.</text>
</comment>
<gene>
    <name evidence="5" type="ORF">SAMN02745753_03016</name>
</gene>
<dbReference type="GO" id="GO:1901982">
    <property type="term" value="F:maltose binding"/>
    <property type="evidence" value="ECO:0007669"/>
    <property type="project" value="TreeGrafter"/>
</dbReference>
<reference evidence="6" key="1">
    <citation type="submission" date="2016-11" db="EMBL/GenBank/DDBJ databases">
        <authorList>
            <person name="Varghese N."/>
            <person name="Submissions S."/>
        </authorList>
    </citation>
    <scope>NUCLEOTIDE SEQUENCE [LARGE SCALE GENOMIC DNA]</scope>
    <source>
        <strain evidence="6">DSM 16579</strain>
    </source>
</reference>
<protein>
    <submittedName>
        <fullName evidence="5">Multiple sugar transport system substrate-binding protein</fullName>
    </submittedName>
</protein>
<evidence type="ECO:0000256" key="3">
    <source>
        <dbReference type="ARBA" id="ARBA00022729"/>
    </source>
</evidence>
<dbReference type="SUPFAM" id="SSF53850">
    <property type="entry name" value="Periplasmic binding protein-like II"/>
    <property type="match status" value="1"/>
</dbReference>
<evidence type="ECO:0000256" key="4">
    <source>
        <dbReference type="SAM" id="SignalP"/>
    </source>
</evidence>
<dbReference type="GO" id="GO:0015768">
    <property type="term" value="P:maltose transport"/>
    <property type="evidence" value="ECO:0007669"/>
    <property type="project" value="TreeGrafter"/>
</dbReference>
<proteinExistence type="inferred from homology"/>
<evidence type="ECO:0000313" key="5">
    <source>
        <dbReference type="EMBL" id="SHF98443.1"/>
    </source>
</evidence>
<organism evidence="5 6">
    <name type="scientific">Marinomonas polaris DSM 16579</name>
    <dbReference type="NCBI Taxonomy" id="1122206"/>
    <lineage>
        <taxon>Bacteria</taxon>
        <taxon>Pseudomonadati</taxon>
        <taxon>Pseudomonadota</taxon>
        <taxon>Gammaproteobacteria</taxon>
        <taxon>Oceanospirillales</taxon>
        <taxon>Oceanospirillaceae</taxon>
        <taxon>Marinomonas</taxon>
    </lineage>
</organism>
<dbReference type="Pfam" id="PF13416">
    <property type="entry name" value="SBP_bac_8"/>
    <property type="match status" value="1"/>
</dbReference>
<dbReference type="GO" id="GO:0055052">
    <property type="term" value="C:ATP-binding cassette (ABC) transporter complex, substrate-binding subunit-containing"/>
    <property type="evidence" value="ECO:0007669"/>
    <property type="project" value="TreeGrafter"/>
</dbReference>
<name>A0A1M5G3Z4_9GAMM</name>